<keyword evidence="2" id="KW-0539">Nucleus</keyword>
<dbReference type="Gene3D" id="1.25.40.630">
    <property type="match status" value="1"/>
</dbReference>
<accession>A0A1J8QXQ4</accession>
<evidence type="ECO:0000256" key="3">
    <source>
        <dbReference type="PROSITE-ProRule" id="PRU00176"/>
    </source>
</evidence>
<dbReference type="SUPFAM" id="SSF54928">
    <property type="entry name" value="RNA-binding domain, RBD"/>
    <property type="match status" value="1"/>
</dbReference>
<feature type="region of interest" description="Disordered" evidence="4">
    <location>
        <begin position="126"/>
        <end position="188"/>
    </location>
</feature>
<sequence>MILHCSGKCPLQHGGGKLSLSFVQNHCPTEPFVQEQLIDVFKSVGQVVGFRSISMFYLASASTHVSAFFRLVFDRETGKPRGYGFCEFADHETAASAVRNLNNADVGGRPLRIDLADSDPFLEGKTTVRGELLDGSDPRGRWRDHREQHDRDRDRDRYDNHRDHPKTQDPNSFLSTLPPGVPIPPGSTALDTISQTLATMSPAQLVEVLAQMKAFVITHPDQARALLVAHPQYAYALFQALLLNKIVDQSVLQRMLQATTGSGASSATISQAPHHAMSYQQPPPMHQPQPHMPPPMSVPPPASTAPPSMYPHQQPPSHMSAPPQQQSWYRPPQHAVPPPHSAPMPELNIDPAQRQMLLQVLSLTPDQINGLPPSEREAIQNLRNQFLGGISA</sequence>
<dbReference type="PROSITE" id="PS50102">
    <property type="entry name" value="RRM"/>
    <property type="match status" value="1"/>
</dbReference>
<dbReference type="SMART" id="SM00360">
    <property type="entry name" value="RRM"/>
    <property type="match status" value="1"/>
</dbReference>
<feature type="compositionally biased region" description="Pro residues" evidence="4">
    <location>
        <begin position="281"/>
        <end position="304"/>
    </location>
</feature>
<evidence type="ECO:0000313" key="6">
    <source>
        <dbReference type="EMBL" id="OJA14258.1"/>
    </source>
</evidence>
<comment type="subcellular location">
    <subcellularLocation>
        <location evidence="1">Nucleus</location>
    </subcellularLocation>
</comment>
<dbReference type="Pfam" id="PF14327">
    <property type="entry name" value="CSTF2_hinge"/>
    <property type="match status" value="1"/>
</dbReference>
<dbReference type="PANTHER" id="PTHR45735">
    <property type="entry name" value="CLEAVAGE STIMULATION FACTOR SUBUNIT 2"/>
    <property type="match status" value="1"/>
</dbReference>
<reference evidence="6 7" key="1">
    <citation type="submission" date="2016-03" db="EMBL/GenBank/DDBJ databases">
        <title>Comparative genomics of the ectomycorrhizal sister species Rhizopogon vinicolor and Rhizopogon vesiculosus (Basidiomycota: Boletales) reveals a divergence of the mating type B locus.</title>
        <authorList>
            <person name="Mujic A.B."/>
            <person name="Kuo A."/>
            <person name="Tritt A."/>
            <person name="Lipzen A."/>
            <person name="Chen C."/>
            <person name="Johnson J."/>
            <person name="Sharma A."/>
            <person name="Barry K."/>
            <person name="Grigoriev I.V."/>
            <person name="Spatafora J.W."/>
        </authorList>
    </citation>
    <scope>NUCLEOTIDE SEQUENCE [LARGE SCALE GENOMIC DNA]</scope>
    <source>
        <strain evidence="6 7">AM-OR11-056</strain>
    </source>
</reference>
<feature type="region of interest" description="Disordered" evidence="4">
    <location>
        <begin position="264"/>
        <end position="339"/>
    </location>
</feature>
<keyword evidence="3" id="KW-0694">RNA-binding</keyword>
<dbReference type="AlphaFoldDB" id="A0A1J8QXQ4"/>
<evidence type="ECO:0000313" key="7">
    <source>
        <dbReference type="Proteomes" id="UP000183567"/>
    </source>
</evidence>
<dbReference type="GO" id="GO:0005847">
    <property type="term" value="C:mRNA cleavage and polyadenylation specificity factor complex"/>
    <property type="evidence" value="ECO:0007669"/>
    <property type="project" value="TreeGrafter"/>
</dbReference>
<dbReference type="InterPro" id="IPR026896">
    <property type="entry name" value="CSTF_C"/>
</dbReference>
<evidence type="ECO:0000259" key="5">
    <source>
        <dbReference type="PROSITE" id="PS50102"/>
    </source>
</evidence>
<gene>
    <name evidence="6" type="ORF">AZE42_06869</name>
</gene>
<feature type="compositionally biased region" description="Basic and acidic residues" evidence="4">
    <location>
        <begin position="126"/>
        <end position="167"/>
    </location>
</feature>
<comment type="caution">
    <text evidence="6">The sequence shown here is derived from an EMBL/GenBank/DDBJ whole genome shotgun (WGS) entry which is preliminary data.</text>
</comment>
<dbReference type="InterPro" id="IPR012677">
    <property type="entry name" value="Nucleotide-bd_a/b_plait_sf"/>
</dbReference>
<protein>
    <recommendedName>
        <fullName evidence="5">RRM domain-containing protein</fullName>
    </recommendedName>
</protein>
<dbReference type="Proteomes" id="UP000183567">
    <property type="component" value="Unassembled WGS sequence"/>
</dbReference>
<evidence type="ECO:0000256" key="2">
    <source>
        <dbReference type="ARBA" id="ARBA00023242"/>
    </source>
</evidence>
<dbReference type="Pfam" id="PF14304">
    <property type="entry name" value="CSTF_C"/>
    <property type="match status" value="1"/>
</dbReference>
<dbReference type="EMBL" id="LVVM01003787">
    <property type="protein sequence ID" value="OJA14258.1"/>
    <property type="molecule type" value="Genomic_DNA"/>
</dbReference>
<evidence type="ECO:0000256" key="1">
    <source>
        <dbReference type="ARBA" id="ARBA00004123"/>
    </source>
</evidence>
<dbReference type="InterPro" id="IPR000504">
    <property type="entry name" value="RRM_dom"/>
</dbReference>
<dbReference type="PANTHER" id="PTHR45735:SF2">
    <property type="entry name" value="CLEAVAGE STIMULATION FACTOR SUBUNIT 2"/>
    <property type="match status" value="1"/>
</dbReference>
<feature type="domain" description="RRM" evidence="5">
    <location>
        <begin position="19"/>
        <end position="118"/>
    </location>
</feature>
<dbReference type="OrthoDB" id="272703at2759"/>
<dbReference type="GO" id="GO:0003729">
    <property type="term" value="F:mRNA binding"/>
    <property type="evidence" value="ECO:0007669"/>
    <property type="project" value="TreeGrafter"/>
</dbReference>
<dbReference type="Gene3D" id="3.30.70.330">
    <property type="match status" value="1"/>
</dbReference>
<dbReference type="STRING" id="180088.A0A1J8QXQ4"/>
<organism evidence="6 7">
    <name type="scientific">Rhizopogon vesiculosus</name>
    <dbReference type="NCBI Taxonomy" id="180088"/>
    <lineage>
        <taxon>Eukaryota</taxon>
        <taxon>Fungi</taxon>
        <taxon>Dikarya</taxon>
        <taxon>Basidiomycota</taxon>
        <taxon>Agaricomycotina</taxon>
        <taxon>Agaricomycetes</taxon>
        <taxon>Agaricomycetidae</taxon>
        <taxon>Boletales</taxon>
        <taxon>Suillineae</taxon>
        <taxon>Rhizopogonaceae</taxon>
        <taxon>Rhizopogon</taxon>
    </lineage>
</organism>
<dbReference type="InterPro" id="IPR025742">
    <property type="entry name" value="CSTF2_hinge"/>
</dbReference>
<dbReference type="Gene3D" id="1.10.20.70">
    <property type="entry name" value="Transcription termination and cleavage factor, C-terminal domain"/>
    <property type="match status" value="1"/>
</dbReference>
<dbReference type="InterPro" id="IPR038192">
    <property type="entry name" value="CSTF_C_sf"/>
</dbReference>
<proteinExistence type="predicted"/>
<evidence type="ECO:0000256" key="4">
    <source>
        <dbReference type="SAM" id="MobiDB-lite"/>
    </source>
</evidence>
<dbReference type="GO" id="GO:0031124">
    <property type="term" value="P:mRNA 3'-end processing"/>
    <property type="evidence" value="ECO:0007669"/>
    <property type="project" value="InterPro"/>
</dbReference>
<keyword evidence="7" id="KW-1185">Reference proteome</keyword>
<name>A0A1J8QXQ4_9AGAM</name>
<dbReference type="Pfam" id="PF00076">
    <property type="entry name" value="RRM_1"/>
    <property type="match status" value="1"/>
</dbReference>
<dbReference type="InterPro" id="IPR035979">
    <property type="entry name" value="RBD_domain_sf"/>
</dbReference>